<dbReference type="InterPro" id="IPR036102">
    <property type="entry name" value="OsmC/Ohrsf"/>
</dbReference>
<keyword evidence="2" id="KW-1185">Reference proteome</keyword>
<protein>
    <submittedName>
        <fullName evidence="1">Peroxiredoxin</fullName>
    </submittedName>
</protein>
<dbReference type="Gene3D" id="3.30.300.20">
    <property type="match status" value="1"/>
</dbReference>
<sequence>MSTHTADIRWQQDEDDHFTLGRYTRVHEIAFDGGTTIQASGAPQNVPAQFSSETSVDPEELFVASLASCHMLWFLDFARRAGLDVRSYRDQAVGEMGKNAQGRTAILKVTLRPRAECEADAAALAELHHKAHDACFIANSVSTQVLVEPQV</sequence>
<name>A0A1L3SVL7_9HYPH</name>
<proteinExistence type="predicted"/>
<dbReference type="InterPro" id="IPR052707">
    <property type="entry name" value="OsmC_Ohr_Peroxiredoxin"/>
</dbReference>
<dbReference type="STRING" id="1670800.BSQ44_20355"/>
<dbReference type="EMBL" id="CP018171">
    <property type="protein sequence ID" value="APH73459.1"/>
    <property type="molecule type" value="Genomic_DNA"/>
</dbReference>
<dbReference type="RefSeq" id="WP_072606926.1">
    <property type="nucleotide sequence ID" value="NZ_CP018171.1"/>
</dbReference>
<dbReference type="AlphaFoldDB" id="A0A1L3SVL7"/>
<dbReference type="Pfam" id="PF02566">
    <property type="entry name" value="OsmC"/>
    <property type="match status" value="1"/>
</dbReference>
<dbReference type="InterPro" id="IPR003718">
    <property type="entry name" value="OsmC/Ohr_fam"/>
</dbReference>
<evidence type="ECO:0000313" key="2">
    <source>
        <dbReference type="Proteomes" id="UP000182840"/>
    </source>
</evidence>
<dbReference type="OrthoDB" id="9795405at2"/>
<dbReference type="Proteomes" id="UP000182840">
    <property type="component" value="Chromosome"/>
</dbReference>
<reference evidence="2" key="1">
    <citation type="submission" date="2016-11" db="EMBL/GenBank/DDBJ databases">
        <title>Mesorhizobium oceanicum sp. nov., isolated from deep seawater in South China Sea.</title>
        <authorList>
            <person name="Fu G.-Y."/>
        </authorList>
    </citation>
    <scope>NUCLEOTIDE SEQUENCE [LARGE SCALE GENOMIC DNA]</scope>
    <source>
        <strain evidence="2">B7</strain>
    </source>
</reference>
<evidence type="ECO:0000313" key="1">
    <source>
        <dbReference type="EMBL" id="APH73459.1"/>
    </source>
</evidence>
<dbReference type="PANTHER" id="PTHR42830:SF2">
    <property type="entry name" value="OSMC_OHR FAMILY PROTEIN"/>
    <property type="match status" value="1"/>
</dbReference>
<gene>
    <name evidence="1" type="ORF">BSQ44_20355</name>
</gene>
<dbReference type="SUPFAM" id="SSF82784">
    <property type="entry name" value="OsmC-like"/>
    <property type="match status" value="1"/>
</dbReference>
<dbReference type="KEGG" id="meso:BSQ44_20355"/>
<dbReference type="InterPro" id="IPR015946">
    <property type="entry name" value="KH_dom-like_a/b"/>
</dbReference>
<accession>A0A1L3SVL7</accession>
<dbReference type="PANTHER" id="PTHR42830">
    <property type="entry name" value="OSMOTICALLY INDUCIBLE FAMILY PROTEIN"/>
    <property type="match status" value="1"/>
</dbReference>
<organism evidence="1 2">
    <name type="scientific">Aquibium oceanicum</name>
    <dbReference type="NCBI Taxonomy" id="1670800"/>
    <lineage>
        <taxon>Bacteria</taxon>
        <taxon>Pseudomonadati</taxon>
        <taxon>Pseudomonadota</taxon>
        <taxon>Alphaproteobacteria</taxon>
        <taxon>Hyphomicrobiales</taxon>
        <taxon>Phyllobacteriaceae</taxon>
        <taxon>Aquibium</taxon>
    </lineage>
</organism>